<sequence length="230" mass="27086">IGLIDYHKCIVCQKGWVSPRTGKHRVEWNTLMIDRYPGPEDWYRVRFSDEVHWGVGPQGKQRIIRKPGERYCTDCIQEQLNRVDEKHFERAHSWAAVGYNFKSNLHFYNVPGNRNGKMSLQAYRDQIPEPIVKPWIDHGDDFVLKEDGDSGHGTGKSNIVRTWKRTHKLESYFNCHSSPDLSPIENCWLPPKQYLKRFPHWDEFETRELAVEGWANVSQQFINKHVQSIP</sequence>
<evidence type="ECO:0000313" key="2">
    <source>
        <dbReference type="Proteomes" id="UP000800036"/>
    </source>
</evidence>
<keyword evidence="2" id="KW-1185">Reference proteome</keyword>
<name>A0A6A5V4T3_9PLEO</name>
<proteinExistence type="predicted"/>
<dbReference type="OrthoDB" id="3943628at2759"/>
<protein>
    <submittedName>
        <fullName evidence="1">Uncharacterized protein</fullName>
    </submittedName>
</protein>
<reference evidence="1" key="1">
    <citation type="journal article" date="2020" name="Stud. Mycol.">
        <title>101 Dothideomycetes genomes: a test case for predicting lifestyles and emergence of pathogens.</title>
        <authorList>
            <person name="Haridas S."/>
            <person name="Albert R."/>
            <person name="Binder M."/>
            <person name="Bloem J."/>
            <person name="Labutti K."/>
            <person name="Salamov A."/>
            <person name="Andreopoulos B."/>
            <person name="Baker S."/>
            <person name="Barry K."/>
            <person name="Bills G."/>
            <person name="Bluhm B."/>
            <person name="Cannon C."/>
            <person name="Castanera R."/>
            <person name="Culley D."/>
            <person name="Daum C."/>
            <person name="Ezra D."/>
            <person name="Gonzalez J."/>
            <person name="Henrissat B."/>
            <person name="Kuo A."/>
            <person name="Liang C."/>
            <person name="Lipzen A."/>
            <person name="Lutzoni F."/>
            <person name="Magnuson J."/>
            <person name="Mondo S."/>
            <person name="Nolan M."/>
            <person name="Ohm R."/>
            <person name="Pangilinan J."/>
            <person name="Park H.-J."/>
            <person name="Ramirez L."/>
            <person name="Alfaro M."/>
            <person name="Sun H."/>
            <person name="Tritt A."/>
            <person name="Yoshinaga Y."/>
            <person name="Zwiers L.-H."/>
            <person name="Turgeon B."/>
            <person name="Goodwin S."/>
            <person name="Spatafora J."/>
            <person name="Crous P."/>
            <person name="Grigoriev I."/>
        </authorList>
    </citation>
    <scope>NUCLEOTIDE SEQUENCE</scope>
    <source>
        <strain evidence="1">CBS 107.79</strain>
    </source>
</reference>
<dbReference type="Gene3D" id="3.30.420.10">
    <property type="entry name" value="Ribonuclease H-like superfamily/Ribonuclease H"/>
    <property type="match status" value="1"/>
</dbReference>
<gene>
    <name evidence="1" type="ORF">BU23DRAFT_468388</name>
</gene>
<accession>A0A6A5V4T3</accession>
<evidence type="ECO:0000313" key="1">
    <source>
        <dbReference type="EMBL" id="KAF1972241.1"/>
    </source>
</evidence>
<dbReference type="EMBL" id="ML976688">
    <property type="protein sequence ID" value="KAF1972241.1"/>
    <property type="molecule type" value="Genomic_DNA"/>
</dbReference>
<dbReference type="InterPro" id="IPR036397">
    <property type="entry name" value="RNaseH_sf"/>
</dbReference>
<organism evidence="1 2">
    <name type="scientific">Bimuria novae-zelandiae CBS 107.79</name>
    <dbReference type="NCBI Taxonomy" id="1447943"/>
    <lineage>
        <taxon>Eukaryota</taxon>
        <taxon>Fungi</taxon>
        <taxon>Dikarya</taxon>
        <taxon>Ascomycota</taxon>
        <taxon>Pezizomycotina</taxon>
        <taxon>Dothideomycetes</taxon>
        <taxon>Pleosporomycetidae</taxon>
        <taxon>Pleosporales</taxon>
        <taxon>Massarineae</taxon>
        <taxon>Didymosphaeriaceae</taxon>
        <taxon>Bimuria</taxon>
    </lineage>
</organism>
<dbReference type="Proteomes" id="UP000800036">
    <property type="component" value="Unassembled WGS sequence"/>
</dbReference>
<feature type="non-terminal residue" evidence="1">
    <location>
        <position position="1"/>
    </location>
</feature>
<dbReference type="GO" id="GO:0003676">
    <property type="term" value="F:nucleic acid binding"/>
    <property type="evidence" value="ECO:0007669"/>
    <property type="project" value="InterPro"/>
</dbReference>
<dbReference type="AlphaFoldDB" id="A0A6A5V4T3"/>